<dbReference type="AlphaFoldDB" id="A0A2U3LVF5"/>
<reference evidence="2" key="1">
    <citation type="submission" date="2018-02" db="EMBL/GenBank/DDBJ databases">
        <authorList>
            <person name="Hausmann B."/>
        </authorList>
    </citation>
    <scope>NUCLEOTIDE SEQUENCE [LARGE SCALE GENOMIC DNA]</scope>
    <source>
        <strain evidence="2">Peat soil MAG SbF1</strain>
    </source>
</reference>
<evidence type="ECO:0000313" key="2">
    <source>
        <dbReference type="Proteomes" id="UP000238916"/>
    </source>
</evidence>
<organism evidence="1 2">
    <name type="scientific">Candidatus Desulfosporosinus infrequens</name>
    <dbReference type="NCBI Taxonomy" id="2043169"/>
    <lineage>
        <taxon>Bacteria</taxon>
        <taxon>Bacillati</taxon>
        <taxon>Bacillota</taxon>
        <taxon>Clostridia</taxon>
        <taxon>Eubacteriales</taxon>
        <taxon>Desulfitobacteriaceae</taxon>
        <taxon>Desulfosporosinus</taxon>
    </lineage>
</organism>
<proteinExistence type="predicted"/>
<sequence>MPAQGYFRHTLKKVQVLSLLRQALYFSIQFFIAWKCDN</sequence>
<evidence type="ECO:0000313" key="1">
    <source>
        <dbReference type="EMBL" id="SPF55762.1"/>
    </source>
</evidence>
<accession>A0A2U3LVF5</accession>
<name>A0A2U3LVF5_9FIRM</name>
<dbReference type="Proteomes" id="UP000238916">
    <property type="component" value="Unassembled WGS sequence"/>
</dbReference>
<dbReference type="EMBL" id="OMOF01000845">
    <property type="protein sequence ID" value="SPF55762.1"/>
    <property type="molecule type" value="Genomic_DNA"/>
</dbReference>
<gene>
    <name evidence="1" type="ORF">SBF1_860004</name>
</gene>
<protein>
    <submittedName>
        <fullName evidence="1">Uncharacterized protein</fullName>
    </submittedName>
</protein>